<gene>
    <name evidence="2" type="ORF">Ato02nite_029970</name>
</gene>
<reference evidence="2 3" key="1">
    <citation type="submission" date="2021-03" db="EMBL/GenBank/DDBJ databases">
        <title>Whole genome shotgun sequence of Actinoplanes toevensis NBRC 105298.</title>
        <authorList>
            <person name="Komaki H."/>
            <person name="Tamura T."/>
        </authorList>
    </citation>
    <scope>NUCLEOTIDE SEQUENCE [LARGE SCALE GENOMIC DNA]</scope>
    <source>
        <strain evidence="2 3">NBRC 105298</strain>
    </source>
</reference>
<evidence type="ECO:0000313" key="2">
    <source>
        <dbReference type="EMBL" id="GIM91204.1"/>
    </source>
</evidence>
<dbReference type="Proteomes" id="UP000677082">
    <property type="component" value="Unassembled WGS sequence"/>
</dbReference>
<name>A0A919W254_9ACTN</name>
<sequence>MLLAGCASTDPAAAPSTVTVVVSVTGADSSIPVPVPAPVTSGAADCARGPNPVPSLDPSASFDVNDPEQRARRALAEQYRPTPTRGVVPAAAVPGAEACVHFLRMQFSLLAAGSGAAPGEPEVESALRSAGLTRIIVRSGPVFAASAGDACVHGSFTAAGPDFVIAPPAADGSCGTG</sequence>
<proteinExistence type="predicted"/>
<organism evidence="2 3">
    <name type="scientific">Paractinoplanes toevensis</name>
    <dbReference type="NCBI Taxonomy" id="571911"/>
    <lineage>
        <taxon>Bacteria</taxon>
        <taxon>Bacillati</taxon>
        <taxon>Actinomycetota</taxon>
        <taxon>Actinomycetes</taxon>
        <taxon>Micromonosporales</taxon>
        <taxon>Micromonosporaceae</taxon>
        <taxon>Paractinoplanes</taxon>
    </lineage>
</organism>
<comment type="caution">
    <text evidence="2">The sequence shown here is derived from an EMBL/GenBank/DDBJ whole genome shotgun (WGS) entry which is preliminary data.</text>
</comment>
<accession>A0A919W254</accession>
<protein>
    <submittedName>
        <fullName evidence="2">Uncharacterized protein</fullName>
    </submittedName>
</protein>
<dbReference type="AlphaFoldDB" id="A0A919W254"/>
<feature type="region of interest" description="Disordered" evidence="1">
    <location>
        <begin position="42"/>
        <end position="61"/>
    </location>
</feature>
<keyword evidence="3" id="KW-1185">Reference proteome</keyword>
<dbReference type="EMBL" id="BOQN01000040">
    <property type="protein sequence ID" value="GIM91204.1"/>
    <property type="molecule type" value="Genomic_DNA"/>
</dbReference>
<evidence type="ECO:0000256" key="1">
    <source>
        <dbReference type="SAM" id="MobiDB-lite"/>
    </source>
</evidence>
<evidence type="ECO:0000313" key="3">
    <source>
        <dbReference type="Proteomes" id="UP000677082"/>
    </source>
</evidence>